<dbReference type="Pfam" id="PF02567">
    <property type="entry name" value="PhzC-PhzF"/>
    <property type="match status" value="1"/>
</dbReference>
<dbReference type="PANTHER" id="PTHR13774">
    <property type="entry name" value="PHENAZINE BIOSYNTHESIS PROTEIN"/>
    <property type="match status" value="1"/>
</dbReference>
<dbReference type="Proteomes" id="UP000032068">
    <property type="component" value="Unassembled WGS sequence"/>
</dbReference>
<dbReference type="PANTHER" id="PTHR13774:SF17">
    <property type="entry name" value="PHENAZINE BIOSYNTHESIS-LIKE DOMAIN-CONTAINING PROTEIN"/>
    <property type="match status" value="1"/>
</dbReference>
<reference evidence="4 5" key="1">
    <citation type="submission" date="2014-12" db="EMBL/GenBank/DDBJ databases">
        <title>16Stimator: statistical estimation of ribosomal gene copy numbers from draft genome assemblies.</title>
        <authorList>
            <person name="Perisin M.A."/>
            <person name="Vetter M."/>
            <person name="Gilbert J.A."/>
            <person name="Bergelson J."/>
        </authorList>
    </citation>
    <scope>NUCLEOTIDE SEQUENCE [LARGE SCALE GENOMIC DNA]</scope>
    <source>
        <strain evidence="4 5">MEJ086</strain>
    </source>
</reference>
<sequence>MPLEFHQVDAFSDKPFAGNPAVVYRLDGWLDDSLMQQIAAEHNLAETAFVVKEGAAWRIRWFTPTTEAALCGHATLASAHVLFECYDEPAERIEFLYAGGELAVSREKDRLVLDFPCHRPVPIAVPEGLAEMLGQAPLAVLDAPQLLVLLDSEAAVRACRPDLRALSNLPWDAVIISAAGETVDFVSRNFAPAVGIDEDPVTGSAHCILTPYWAQKLGKRELTAYQGGERGGFLWCCLDGERVKIAGHAHLVSSGRLHFDG</sequence>
<dbReference type="NCBIfam" id="TIGR00654">
    <property type="entry name" value="PhzF_family"/>
    <property type="match status" value="1"/>
</dbReference>
<evidence type="ECO:0000256" key="1">
    <source>
        <dbReference type="ARBA" id="ARBA00008270"/>
    </source>
</evidence>
<evidence type="ECO:0000313" key="4">
    <source>
        <dbReference type="EMBL" id="KIP98221.1"/>
    </source>
</evidence>
<dbReference type="InterPro" id="IPR003719">
    <property type="entry name" value="Phenazine_PhzF-like"/>
</dbReference>
<dbReference type="GO" id="GO:0005737">
    <property type="term" value="C:cytoplasm"/>
    <property type="evidence" value="ECO:0007669"/>
    <property type="project" value="TreeGrafter"/>
</dbReference>
<comment type="similarity">
    <text evidence="1">Belongs to the PhzF family.</text>
</comment>
<dbReference type="OrthoDB" id="9788221at2"/>
<feature type="active site" evidence="3">
    <location>
        <position position="46"/>
    </location>
</feature>
<evidence type="ECO:0000313" key="5">
    <source>
        <dbReference type="Proteomes" id="UP000032068"/>
    </source>
</evidence>
<evidence type="ECO:0000256" key="2">
    <source>
        <dbReference type="ARBA" id="ARBA00023235"/>
    </source>
</evidence>
<dbReference type="AlphaFoldDB" id="A0A0D0JS04"/>
<dbReference type="EMBL" id="JXQW01000046">
    <property type="protein sequence ID" value="KIP98221.1"/>
    <property type="molecule type" value="Genomic_DNA"/>
</dbReference>
<proteinExistence type="inferred from homology"/>
<dbReference type="Gene3D" id="3.10.310.10">
    <property type="entry name" value="Diaminopimelate Epimerase, Chain A, domain 1"/>
    <property type="match status" value="2"/>
</dbReference>
<dbReference type="RefSeq" id="WP_042555018.1">
    <property type="nucleotide sequence ID" value="NZ_JXQW01000046.1"/>
</dbReference>
<dbReference type="PIRSF" id="PIRSF016184">
    <property type="entry name" value="PhzC_PhzF"/>
    <property type="match status" value="1"/>
</dbReference>
<gene>
    <name evidence="4" type="ORF">RU08_16925</name>
</gene>
<dbReference type="SUPFAM" id="SSF54506">
    <property type="entry name" value="Diaminopimelate epimerase-like"/>
    <property type="match status" value="1"/>
</dbReference>
<protein>
    <submittedName>
        <fullName evidence="4">Isomerase</fullName>
    </submittedName>
</protein>
<organism evidence="4 5">
    <name type="scientific">Pseudomonas fulva</name>
    <dbReference type="NCBI Taxonomy" id="47880"/>
    <lineage>
        <taxon>Bacteria</taxon>
        <taxon>Pseudomonadati</taxon>
        <taxon>Pseudomonadota</taxon>
        <taxon>Gammaproteobacteria</taxon>
        <taxon>Pseudomonadales</taxon>
        <taxon>Pseudomonadaceae</taxon>
        <taxon>Pseudomonas</taxon>
    </lineage>
</organism>
<name>A0A0D0JS04_9PSED</name>
<accession>A0A0D0JS04</accession>
<dbReference type="GO" id="GO:0016853">
    <property type="term" value="F:isomerase activity"/>
    <property type="evidence" value="ECO:0007669"/>
    <property type="project" value="UniProtKB-KW"/>
</dbReference>
<evidence type="ECO:0000256" key="3">
    <source>
        <dbReference type="PIRSR" id="PIRSR016184-1"/>
    </source>
</evidence>
<keyword evidence="2 4" id="KW-0413">Isomerase</keyword>
<comment type="caution">
    <text evidence="4">The sequence shown here is derived from an EMBL/GenBank/DDBJ whole genome shotgun (WGS) entry which is preliminary data.</text>
</comment>